<gene>
    <name evidence="1" type="ORF">Gaeavirus3_15</name>
</gene>
<keyword evidence="1" id="KW-0540">Nuclease</keyword>
<accession>A0A3G5A198</accession>
<organism evidence="1">
    <name type="scientific">Gaeavirus sp</name>
    <dbReference type="NCBI Taxonomy" id="2487767"/>
    <lineage>
        <taxon>Viruses</taxon>
        <taxon>Varidnaviria</taxon>
        <taxon>Bamfordvirae</taxon>
        <taxon>Nucleocytoviricota</taxon>
        <taxon>Megaviricetes</taxon>
        <taxon>Imitervirales</taxon>
        <taxon>Mimiviridae</taxon>
        <taxon>Klosneuvirinae</taxon>
    </lineage>
</organism>
<dbReference type="GO" id="GO:0004527">
    <property type="term" value="F:exonuclease activity"/>
    <property type="evidence" value="ECO:0007669"/>
    <property type="project" value="UniProtKB-KW"/>
</dbReference>
<proteinExistence type="predicted"/>
<protein>
    <submittedName>
        <fullName evidence="1">XRN 5'-3' exonuclease</fullName>
    </submittedName>
</protein>
<reference evidence="1" key="1">
    <citation type="submission" date="2018-10" db="EMBL/GenBank/DDBJ databases">
        <title>Hidden diversity of soil giant viruses.</title>
        <authorList>
            <person name="Schulz F."/>
            <person name="Alteio L."/>
            <person name="Goudeau D."/>
            <person name="Ryan E.M."/>
            <person name="Malmstrom R.R."/>
            <person name="Blanchard J."/>
            <person name="Woyke T."/>
        </authorList>
    </citation>
    <scope>NUCLEOTIDE SEQUENCE</scope>
    <source>
        <strain evidence="1">GAV1</strain>
    </source>
</reference>
<name>A0A3G5A198_9VIRU</name>
<dbReference type="Gene3D" id="3.40.50.12390">
    <property type="match status" value="1"/>
</dbReference>
<evidence type="ECO:0000313" key="1">
    <source>
        <dbReference type="EMBL" id="AYV79961.1"/>
    </source>
</evidence>
<keyword evidence="1" id="KW-0378">Hydrolase</keyword>
<keyword evidence="1" id="KW-0269">Exonuclease</keyword>
<sequence length="328" mass="38871">MGIKDFLSHIKSEASTDIKRIYDHIYMDCNYLIHYLIYNCKNDYDLQTKIDNFIKNLFDTISVTTTVNLIFDGNSNTLSINPKKQTQIARTKYKKESIDYDKQPVSPKSKIVLTFKTYLSNIINRYKSLQKYSFTIHTNDDYIDDEADFKILYDINDNPYDNICIISRDSDMILIACSLIYNKDIKIDILSNLRPQLFINVKKITEKYKYDYILISLLLGNDYLPKLSNVSYDLVFDSYHKYISHKNPSIITDGKLNYTNFINFIMYVILIKKIKLNVSKIDWKRFNRYYNNILWCLKKYKVIECDNEYIEDTVNSVVNIYGFIYCGI</sequence>
<dbReference type="EMBL" id="MK072201">
    <property type="protein sequence ID" value="AYV79961.1"/>
    <property type="molecule type" value="Genomic_DNA"/>
</dbReference>